<dbReference type="Pfam" id="PF00264">
    <property type="entry name" value="Tyrosinase"/>
    <property type="match status" value="2"/>
</dbReference>
<dbReference type="eggNOG" id="COG2304">
    <property type="taxonomic scope" value="Bacteria"/>
</dbReference>
<feature type="domain" description="VWFA" evidence="4">
    <location>
        <begin position="377"/>
        <end position="565"/>
    </location>
</feature>
<evidence type="ECO:0000313" key="5">
    <source>
        <dbReference type="EMBL" id="KGM55572.1"/>
    </source>
</evidence>
<protein>
    <recommendedName>
        <fullName evidence="4">VWFA domain-containing protein</fullName>
    </recommendedName>
</protein>
<proteinExistence type="inferred from homology"/>
<dbReference type="InterPro" id="IPR050316">
    <property type="entry name" value="Tyrosinase/Hemocyanin"/>
</dbReference>
<keyword evidence="3" id="KW-0186">Copper</keyword>
<evidence type="ECO:0000256" key="3">
    <source>
        <dbReference type="ARBA" id="ARBA00023008"/>
    </source>
</evidence>
<dbReference type="EMBL" id="AVPU01000004">
    <property type="protein sequence ID" value="KGM55572.1"/>
    <property type="molecule type" value="Genomic_DNA"/>
</dbReference>
<dbReference type="SMART" id="SM00327">
    <property type="entry name" value="VWA"/>
    <property type="match status" value="1"/>
</dbReference>
<keyword evidence="2" id="KW-0479">Metal-binding</keyword>
<comment type="similarity">
    <text evidence="1">Belongs to the tyrosinase family.</text>
</comment>
<dbReference type="CDD" id="cd00198">
    <property type="entry name" value="vWFA"/>
    <property type="match status" value="1"/>
</dbReference>
<keyword evidence="6" id="KW-1185">Reference proteome</keyword>
<dbReference type="GO" id="GO:0046872">
    <property type="term" value="F:metal ion binding"/>
    <property type="evidence" value="ECO:0007669"/>
    <property type="project" value="UniProtKB-KW"/>
</dbReference>
<dbReference type="PANTHER" id="PTHR11474:SF126">
    <property type="entry name" value="TYROSINASE-LIKE PROTEIN TYR-1-RELATED"/>
    <property type="match status" value="1"/>
</dbReference>
<dbReference type="Gene3D" id="1.10.1280.10">
    <property type="entry name" value="Di-copper center containing domain from catechol oxidase"/>
    <property type="match status" value="1"/>
</dbReference>
<dbReference type="OrthoDB" id="2874181at2"/>
<name>A0A0A0F2E9_9GAMM</name>
<dbReference type="Pfam" id="PF13519">
    <property type="entry name" value="VWA_2"/>
    <property type="match status" value="1"/>
</dbReference>
<dbReference type="SUPFAM" id="SSF53300">
    <property type="entry name" value="vWA-like"/>
    <property type="match status" value="1"/>
</dbReference>
<dbReference type="PROSITE" id="PS50234">
    <property type="entry name" value="VWFA"/>
    <property type="match status" value="1"/>
</dbReference>
<dbReference type="PRINTS" id="PR00092">
    <property type="entry name" value="TYROSINASE"/>
</dbReference>
<comment type="caution">
    <text evidence="5">The sequence shown here is derived from an EMBL/GenBank/DDBJ whole genome shotgun (WGS) entry which is preliminary data.</text>
</comment>
<evidence type="ECO:0000256" key="2">
    <source>
        <dbReference type="ARBA" id="ARBA00022723"/>
    </source>
</evidence>
<evidence type="ECO:0000259" key="4">
    <source>
        <dbReference type="PROSITE" id="PS50234"/>
    </source>
</evidence>
<dbReference type="Gene3D" id="3.40.50.410">
    <property type="entry name" value="von Willebrand factor, type A domain"/>
    <property type="match status" value="1"/>
</dbReference>
<dbReference type="PROSITE" id="PS00498">
    <property type="entry name" value="TYROSINASE_2"/>
    <property type="match status" value="1"/>
</dbReference>
<dbReference type="STRING" id="1385517.N800_12685"/>
<dbReference type="InterPro" id="IPR002227">
    <property type="entry name" value="Tyrosinase_Cu-bd"/>
</dbReference>
<dbReference type="RefSeq" id="WP_036134825.1">
    <property type="nucleotide sequence ID" value="NZ_AVPU01000004.1"/>
</dbReference>
<dbReference type="AlphaFoldDB" id="A0A0A0F2E9"/>
<dbReference type="InterPro" id="IPR036465">
    <property type="entry name" value="vWFA_dom_sf"/>
</dbReference>
<reference evidence="5 6" key="1">
    <citation type="submission" date="2013-08" db="EMBL/GenBank/DDBJ databases">
        <title>Genome sequencing of Lysobacter.</title>
        <authorList>
            <person name="Zhang S."/>
            <person name="Wang G."/>
        </authorList>
    </citation>
    <scope>NUCLEOTIDE SEQUENCE [LARGE SCALE GENOMIC DNA]</scope>
    <source>
        <strain evidence="5 6">GH1-9</strain>
    </source>
</reference>
<organism evidence="5 6">
    <name type="scientific">Lysobacter daejeonensis GH1-9</name>
    <dbReference type="NCBI Taxonomy" id="1385517"/>
    <lineage>
        <taxon>Bacteria</taxon>
        <taxon>Pseudomonadati</taxon>
        <taxon>Pseudomonadota</taxon>
        <taxon>Gammaproteobacteria</taxon>
        <taxon>Lysobacterales</taxon>
        <taxon>Lysobacteraceae</taxon>
        <taxon>Aerolutibacter</taxon>
    </lineage>
</organism>
<dbReference type="PANTHER" id="PTHR11474">
    <property type="entry name" value="TYROSINASE FAMILY MEMBER"/>
    <property type="match status" value="1"/>
</dbReference>
<dbReference type="SUPFAM" id="SSF48056">
    <property type="entry name" value="Di-copper centre-containing domain"/>
    <property type="match status" value="1"/>
</dbReference>
<gene>
    <name evidence="5" type="ORF">N800_12685</name>
</gene>
<accession>A0A0A0F2E9</accession>
<dbReference type="PROSITE" id="PS00497">
    <property type="entry name" value="TYROSINASE_1"/>
    <property type="match status" value="1"/>
</dbReference>
<sequence length="877" mass="95640">MRCRKNFVDLTPVERERLADAFNDVFSRGVISNFAGEHDDHFNHGIHWGPAFLPWHRHFLLRLETELRLFDDRVSLPYWDWTRSDSRDLDVEPWKSFFGGRNNSGGRFDHWDYVRRSDDNGVVLPSLANVLAELNANSFPAFRAIECGTHFPGHNWIGETMAGGRSPDDPLFYLHHCNVDRLWAIWQLNHPAPAFEQYSGASSTCNEDSDAFVDLNSPMHGGATPASMLSHTALGYVYHPDDLLLAGAQAQGMAGFVSGDPLTIALETPQVIFNDVPEGDTTHRAALFRITGCGNLMFQAAITSGPFTLADPGPYSFPGSAFPTDQFRVWVQYTGQAPGTLDQGTMSVVAHNAFGDEVWRDDDVPIVANSVRRPRASVTLVLDESGSMLANAGNNRMRLEVLQYAATTFVDQLYDDNGVAMVAFSDAAQTVRDLEVAGALTSGVRNDVRLKISQHGPPDAYPHTCIGAGIQQATSLIGASPIAGDFDTNAIVVFTDGIEDRTPRIADVQDLITDRVYAVGVADAANVQNDILRAIADDSGGFMLVTGALAQDDEFLLEKFFIQILAGVLNRDIVRDPEGSVGFGEIARVPFSITRSDIAFDAVALTRAPQFLAIALQAPDGTIVGVPQLPPDTYRPGSASRSLRVTLPVLVDGKEHWEGEWQLLLALMGRGDAAKLTHMPGAISAPGQAPRLPFHALFHARSNLNMRARLSQTGSAPGSTLYLRARLTEYGRPLATHPTINATVTLPDQSTTVVALHETDVGLFEAAVVATQNGAHRFHLVAEGHASRGARFTREQLLSAVIGRVPQPGDPRPGDGGPGRDGDGVKDFLCCLLSERVLTGRFAEFAKRIGIDVDQLRRCAKRMCHHRDEKEQPPILR</sequence>
<dbReference type="Proteomes" id="UP000029998">
    <property type="component" value="Unassembled WGS sequence"/>
</dbReference>
<evidence type="ECO:0000256" key="1">
    <source>
        <dbReference type="ARBA" id="ARBA00009928"/>
    </source>
</evidence>
<dbReference type="GO" id="GO:0016491">
    <property type="term" value="F:oxidoreductase activity"/>
    <property type="evidence" value="ECO:0007669"/>
    <property type="project" value="InterPro"/>
</dbReference>
<evidence type="ECO:0000313" key="6">
    <source>
        <dbReference type="Proteomes" id="UP000029998"/>
    </source>
</evidence>
<dbReference type="InterPro" id="IPR002035">
    <property type="entry name" value="VWF_A"/>
</dbReference>
<dbReference type="InterPro" id="IPR008922">
    <property type="entry name" value="Di-copper_centre_dom_sf"/>
</dbReference>